<accession>A0A9W4DXU0</accession>
<reference evidence="2" key="1">
    <citation type="submission" date="2021-05" db="EMBL/GenBank/DDBJ databases">
        <authorList>
            <person name="Arsene-Ploetze F."/>
        </authorList>
    </citation>
    <scope>NUCLEOTIDE SEQUENCE</scope>
    <source>
        <strain evidence="2">DSM 42138</strain>
    </source>
</reference>
<evidence type="ECO:0000313" key="3">
    <source>
        <dbReference type="Proteomes" id="UP001152519"/>
    </source>
</evidence>
<sequence length="69" mass="7316">MPARAAPTLLPNPPRLHGSWSSTDLLPARTGFGSRHGSPHDSAQEVDTPWSTAMREPGAGSHGRRSAEC</sequence>
<keyword evidence="3" id="KW-1185">Reference proteome</keyword>
<dbReference type="EMBL" id="CAJSLV010000094">
    <property type="protein sequence ID" value="CAG6397983.1"/>
    <property type="molecule type" value="Genomic_DNA"/>
</dbReference>
<name>A0A9W4DXU0_9ACTN</name>
<evidence type="ECO:0000256" key="1">
    <source>
        <dbReference type="SAM" id="MobiDB-lite"/>
    </source>
</evidence>
<organism evidence="2 3">
    <name type="scientific">Actinacidiphila cocklensis</name>
    <dbReference type="NCBI Taxonomy" id="887465"/>
    <lineage>
        <taxon>Bacteria</taxon>
        <taxon>Bacillati</taxon>
        <taxon>Actinomycetota</taxon>
        <taxon>Actinomycetes</taxon>
        <taxon>Kitasatosporales</taxon>
        <taxon>Streptomycetaceae</taxon>
        <taxon>Actinacidiphila</taxon>
    </lineage>
</organism>
<comment type="caution">
    <text evidence="2">The sequence shown here is derived from an EMBL/GenBank/DDBJ whole genome shotgun (WGS) entry which is preliminary data.</text>
</comment>
<gene>
    <name evidence="2" type="ORF">SCOCK_610011</name>
</gene>
<feature type="region of interest" description="Disordered" evidence="1">
    <location>
        <begin position="1"/>
        <end position="69"/>
    </location>
</feature>
<dbReference type="Proteomes" id="UP001152519">
    <property type="component" value="Unassembled WGS sequence"/>
</dbReference>
<evidence type="ECO:0000313" key="2">
    <source>
        <dbReference type="EMBL" id="CAG6397983.1"/>
    </source>
</evidence>
<proteinExistence type="predicted"/>
<dbReference type="AlphaFoldDB" id="A0A9W4DXU0"/>
<protein>
    <submittedName>
        <fullName evidence="2">Uncharacterized protein</fullName>
    </submittedName>
</protein>